<dbReference type="InterPro" id="IPR041664">
    <property type="entry name" value="AAA_16"/>
</dbReference>
<dbReference type="SUPFAM" id="SSF48452">
    <property type="entry name" value="TPR-like"/>
    <property type="match status" value="1"/>
</dbReference>
<feature type="domain" description="HTH luxR-type" evidence="3">
    <location>
        <begin position="905"/>
        <end position="970"/>
    </location>
</feature>
<dbReference type="Proteomes" id="UP001596137">
    <property type="component" value="Unassembled WGS sequence"/>
</dbReference>
<keyword evidence="1" id="KW-0547">Nucleotide-binding</keyword>
<evidence type="ECO:0000256" key="1">
    <source>
        <dbReference type="ARBA" id="ARBA00022741"/>
    </source>
</evidence>
<dbReference type="EMBL" id="JBHSRF010000008">
    <property type="protein sequence ID" value="MFC6081196.1"/>
    <property type="molecule type" value="Genomic_DNA"/>
</dbReference>
<organism evidence="4 5">
    <name type="scientific">Sphaerisporangium aureirubrum</name>
    <dbReference type="NCBI Taxonomy" id="1544736"/>
    <lineage>
        <taxon>Bacteria</taxon>
        <taxon>Bacillati</taxon>
        <taxon>Actinomycetota</taxon>
        <taxon>Actinomycetes</taxon>
        <taxon>Streptosporangiales</taxon>
        <taxon>Streptosporangiaceae</taxon>
        <taxon>Sphaerisporangium</taxon>
    </lineage>
</organism>
<dbReference type="SMART" id="SM00421">
    <property type="entry name" value="HTH_LUXR"/>
    <property type="match status" value="1"/>
</dbReference>
<dbReference type="InterPro" id="IPR036388">
    <property type="entry name" value="WH-like_DNA-bd_sf"/>
</dbReference>
<dbReference type="InterPro" id="IPR011990">
    <property type="entry name" value="TPR-like_helical_dom_sf"/>
</dbReference>
<protein>
    <submittedName>
        <fullName evidence="4">ATP-binding protein</fullName>
    </submittedName>
</protein>
<dbReference type="SUPFAM" id="SSF46894">
    <property type="entry name" value="C-terminal effector domain of the bipartite response regulators"/>
    <property type="match status" value="1"/>
</dbReference>
<dbReference type="PROSITE" id="PS00622">
    <property type="entry name" value="HTH_LUXR_1"/>
    <property type="match status" value="1"/>
</dbReference>
<dbReference type="Pfam" id="PF13191">
    <property type="entry name" value="AAA_16"/>
    <property type="match status" value="1"/>
</dbReference>
<dbReference type="InterPro" id="IPR003593">
    <property type="entry name" value="AAA+_ATPase"/>
</dbReference>
<accession>A0ABW1ND18</accession>
<sequence>MSGSAGTSAADGFVGRERELAVLDEAWEEASAGLPRVVGVEGDPGIGKTTLVRRFLLRARPAAVIWADADEDEAAYPWTLLTQISQSAGRAARQPRQPAPLGMVRLEHLEHLPVPQAGAEVFGQMGGAPQILLGHQAPPITRAVPETGEADVGQVGRSLARLLREREPFILVVDDAHWGDPSSMTALRLAVRRLADAMVLVVVIHQTPGELSHQFSGRPFPELGDGWQRLLDSGRGTRLRLEGLPASDLVRLAAVCGHPRLSPSGAARLHEHTGGNPLHVRHLLDELPMHSIAFGHGPLPAPRGVSAAVRARLVSCAPATRDLVAAGAVLGRRFGLARIREMTCEADLTGAAAEAIRAGLLEEVPGSAGHELVFTGTLVRGVAYHDLDMAVRRSLHRRAASLGGGPAEIWHRIAAADGPDGELAADVEDEARAQRTRGRPALAAVYLRQALDLTPAGPARVPRLLTTVEALLVAGDAATAREYQAEVAEVVPGAWPDYVSGYQHLLNGRMGDARRLLLRSLAAIRDDTPPEPGRPRDLEARVATQLAIMAVLTATPSEMIEYGSVAVSAAREPWVAAFGWFAECVGLALSGNAPRALSVLARADAPGAPSGLEGLVARGMIRLWADDLPGARDDLAAAVDRAARGESLRIGQALAFLAEAEYRMGALADAVLHAESAVGDAEENDRIWDYALVHALAAYPLAAQAVWDRAEAHAAQAARWARHVGTPAGLAYAAAAEAALAQAHDDAPRLLAVAEDMPEEYPSPEPGTHLLGPLRADALSLLGHPAEACEALDEFLRRPMPPARLSVQVCVARVRAQIAAASGDMEEALRHCRRAMPLARAAGLRLEMARIDLLMGGYLDSAGRRAAAERALRAAHHRFTAMGAAAYAARTRHAAERAGLSLDGPPAALGTLTPAERAVVALVCEGLSNREIAERMVLSRKTIEFHLTNVFRRLDITTRADLRRVVAEDE</sequence>
<dbReference type="RefSeq" id="WP_380748757.1">
    <property type="nucleotide sequence ID" value="NZ_JBHSRF010000008.1"/>
</dbReference>
<reference evidence="5" key="1">
    <citation type="journal article" date="2019" name="Int. J. Syst. Evol. Microbiol.">
        <title>The Global Catalogue of Microorganisms (GCM) 10K type strain sequencing project: providing services to taxonomists for standard genome sequencing and annotation.</title>
        <authorList>
            <consortium name="The Broad Institute Genomics Platform"/>
            <consortium name="The Broad Institute Genome Sequencing Center for Infectious Disease"/>
            <person name="Wu L."/>
            <person name="Ma J."/>
        </authorList>
    </citation>
    <scope>NUCLEOTIDE SEQUENCE [LARGE SCALE GENOMIC DNA]</scope>
    <source>
        <strain evidence="5">JCM 30346</strain>
    </source>
</reference>
<dbReference type="PANTHER" id="PTHR16305">
    <property type="entry name" value="TESTICULAR SOLUBLE ADENYLYL CYCLASE"/>
    <property type="match status" value="1"/>
</dbReference>
<dbReference type="Gene3D" id="1.10.10.10">
    <property type="entry name" value="Winged helix-like DNA-binding domain superfamily/Winged helix DNA-binding domain"/>
    <property type="match status" value="1"/>
</dbReference>
<name>A0ABW1ND18_9ACTN</name>
<dbReference type="PRINTS" id="PR00038">
    <property type="entry name" value="HTHLUXR"/>
</dbReference>
<gene>
    <name evidence="4" type="ORF">ACFP1K_08505</name>
</gene>
<dbReference type="InterPro" id="IPR027417">
    <property type="entry name" value="P-loop_NTPase"/>
</dbReference>
<dbReference type="Gene3D" id="3.40.50.300">
    <property type="entry name" value="P-loop containing nucleotide triphosphate hydrolases"/>
    <property type="match status" value="1"/>
</dbReference>
<dbReference type="Pfam" id="PF00196">
    <property type="entry name" value="GerE"/>
    <property type="match status" value="1"/>
</dbReference>
<dbReference type="GO" id="GO:0005524">
    <property type="term" value="F:ATP binding"/>
    <property type="evidence" value="ECO:0007669"/>
    <property type="project" value="UniProtKB-KW"/>
</dbReference>
<dbReference type="InterPro" id="IPR000792">
    <property type="entry name" value="Tscrpt_reg_LuxR_C"/>
</dbReference>
<keyword evidence="2 4" id="KW-0067">ATP-binding</keyword>
<evidence type="ECO:0000313" key="4">
    <source>
        <dbReference type="EMBL" id="MFC6081196.1"/>
    </source>
</evidence>
<proteinExistence type="predicted"/>
<dbReference type="CDD" id="cd06170">
    <property type="entry name" value="LuxR_C_like"/>
    <property type="match status" value="1"/>
</dbReference>
<dbReference type="PROSITE" id="PS50043">
    <property type="entry name" value="HTH_LUXR_2"/>
    <property type="match status" value="1"/>
</dbReference>
<comment type="caution">
    <text evidence="4">The sequence shown here is derived from an EMBL/GenBank/DDBJ whole genome shotgun (WGS) entry which is preliminary data.</text>
</comment>
<evidence type="ECO:0000256" key="2">
    <source>
        <dbReference type="ARBA" id="ARBA00022840"/>
    </source>
</evidence>
<dbReference type="InterPro" id="IPR016032">
    <property type="entry name" value="Sig_transdc_resp-reg_C-effctor"/>
</dbReference>
<dbReference type="SUPFAM" id="SSF52540">
    <property type="entry name" value="P-loop containing nucleoside triphosphate hydrolases"/>
    <property type="match status" value="1"/>
</dbReference>
<evidence type="ECO:0000313" key="5">
    <source>
        <dbReference type="Proteomes" id="UP001596137"/>
    </source>
</evidence>
<evidence type="ECO:0000259" key="3">
    <source>
        <dbReference type="PROSITE" id="PS50043"/>
    </source>
</evidence>
<dbReference type="PANTHER" id="PTHR16305:SF35">
    <property type="entry name" value="TRANSCRIPTIONAL ACTIVATOR DOMAIN"/>
    <property type="match status" value="1"/>
</dbReference>
<keyword evidence="5" id="KW-1185">Reference proteome</keyword>
<dbReference type="SMART" id="SM00382">
    <property type="entry name" value="AAA"/>
    <property type="match status" value="1"/>
</dbReference>